<protein>
    <recommendedName>
        <fullName evidence="3">DUF4230 domain-containing protein</fullName>
    </recommendedName>
</protein>
<dbReference type="InterPro" id="IPR025324">
    <property type="entry name" value="DUF4230"/>
</dbReference>
<dbReference type="Proteomes" id="UP000566324">
    <property type="component" value="Unassembled WGS sequence"/>
</dbReference>
<accession>A0A7W7B3X4</accession>
<evidence type="ECO:0000313" key="2">
    <source>
        <dbReference type="Proteomes" id="UP000566324"/>
    </source>
</evidence>
<name>A0A7W7B3X4_9SPHN</name>
<keyword evidence="2" id="KW-1185">Reference proteome</keyword>
<organism evidence="1 2">
    <name type="scientific">Sphingosinicella soli</name>
    <dbReference type="NCBI Taxonomy" id="333708"/>
    <lineage>
        <taxon>Bacteria</taxon>
        <taxon>Pseudomonadati</taxon>
        <taxon>Pseudomonadota</taxon>
        <taxon>Alphaproteobacteria</taxon>
        <taxon>Sphingomonadales</taxon>
        <taxon>Sphingosinicellaceae</taxon>
        <taxon>Sphingosinicella</taxon>
    </lineage>
</organism>
<reference evidence="1 2" key="1">
    <citation type="submission" date="2020-08" db="EMBL/GenBank/DDBJ databases">
        <title>Genomic Encyclopedia of Type Strains, Phase IV (KMG-IV): sequencing the most valuable type-strain genomes for metagenomic binning, comparative biology and taxonomic classification.</title>
        <authorList>
            <person name="Goeker M."/>
        </authorList>
    </citation>
    <scope>NUCLEOTIDE SEQUENCE [LARGE SCALE GENOMIC DNA]</scope>
    <source>
        <strain evidence="1 2">DSM 17328</strain>
    </source>
</reference>
<dbReference type="EMBL" id="JACHNZ010000046">
    <property type="protein sequence ID" value="MBB4633522.1"/>
    <property type="molecule type" value="Genomic_DNA"/>
</dbReference>
<comment type="caution">
    <text evidence="1">The sequence shown here is derived from an EMBL/GenBank/DDBJ whole genome shotgun (WGS) entry which is preliminary data.</text>
</comment>
<dbReference type="Pfam" id="PF14014">
    <property type="entry name" value="DUF4230"/>
    <property type="match status" value="1"/>
</dbReference>
<dbReference type="AlphaFoldDB" id="A0A7W7B3X4"/>
<gene>
    <name evidence="1" type="ORF">GGQ98_003161</name>
</gene>
<sequence length="203" mass="21629">MKTFAALIAGLLIGAAALWFVGRGGEKTLSPETVAAASLDAIRAQNKLTVFAGRFTVAVSTRVQKLGLSAEKTLIVPATVRYDIDYSKLAPSDLTWDASARIMTVRLPDVQLDEPQVDIANIREYGGGSLLMALGNAEEVIDAANRTKIRAAVLKEADTKLLRDLARSSARTTIARSIALPFEAAGIEARVVVRFPGESGYGL</sequence>
<dbReference type="RefSeq" id="WP_184071199.1">
    <property type="nucleotide sequence ID" value="NZ_JACHNZ010000046.1"/>
</dbReference>
<evidence type="ECO:0008006" key="3">
    <source>
        <dbReference type="Google" id="ProtNLM"/>
    </source>
</evidence>
<evidence type="ECO:0000313" key="1">
    <source>
        <dbReference type="EMBL" id="MBB4633522.1"/>
    </source>
</evidence>
<proteinExistence type="predicted"/>